<reference evidence="1 2" key="1">
    <citation type="submission" date="2014-04" db="EMBL/GenBank/DDBJ databases">
        <authorList>
            <consortium name="DOE Joint Genome Institute"/>
            <person name="Kuo A."/>
            <person name="Kohler A."/>
            <person name="Nagy L.G."/>
            <person name="Floudas D."/>
            <person name="Copeland A."/>
            <person name="Barry K.W."/>
            <person name="Cichocki N."/>
            <person name="Veneault-Fourrey C."/>
            <person name="LaButti K."/>
            <person name="Lindquist E.A."/>
            <person name="Lipzen A."/>
            <person name="Lundell T."/>
            <person name="Morin E."/>
            <person name="Murat C."/>
            <person name="Sun H."/>
            <person name="Tunlid A."/>
            <person name="Henrissat B."/>
            <person name="Grigoriev I.V."/>
            <person name="Hibbett D.S."/>
            <person name="Martin F."/>
            <person name="Nordberg H.P."/>
            <person name="Cantor M.N."/>
            <person name="Hua S.X."/>
        </authorList>
    </citation>
    <scope>NUCLEOTIDE SEQUENCE [LARGE SCALE GENOMIC DNA]</scope>
    <source>
        <strain evidence="1 2">Foug A</strain>
    </source>
</reference>
<evidence type="ECO:0000313" key="1">
    <source>
        <dbReference type="EMBL" id="KIM52385.1"/>
    </source>
</evidence>
<protein>
    <recommendedName>
        <fullName evidence="3">CCHC-type domain-containing protein</fullName>
    </recommendedName>
</protein>
<sequence>LLYEVDSEETVTWLRSTKGQQAFAAKFGTKVSLASKPFPVITEYIPVRLAIDDTNTLREMERENDLLVNTIHSIRWIKPLERRAPNQCTAHMIINFFRPVEANLAIKNGLLMLGKRCSSQKLLLELTRCMKCQSFSGHYAKECKSLQDMCGTCTREHRTKDCTVTTPDKRHCMNC</sequence>
<evidence type="ECO:0008006" key="3">
    <source>
        <dbReference type="Google" id="ProtNLM"/>
    </source>
</evidence>
<keyword evidence="2" id="KW-1185">Reference proteome</keyword>
<accession>A0A0C3CUZ4</accession>
<feature type="non-terminal residue" evidence="1">
    <location>
        <position position="1"/>
    </location>
</feature>
<dbReference type="HOGENOM" id="CLU_083074_0_0_1"/>
<gene>
    <name evidence="1" type="ORF">SCLCIDRAFT_46563</name>
</gene>
<dbReference type="InParanoid" id="A0A0C3CUZ4"/>
<organism evidence="1 2">
    <name type="scientific">Scleroderma citrinum Foug A</name>
    <dbReference type="NCBI Taxonomy" id="1036808"/>
    <lineage>
        <taxon>Eukaryota</taxon>
        <taxon>Fungi</taxon>
        <taxon>Dikarya</taxon>
        <taxon>Basidiomycota</taxon>
        <taxon>Agaricomycotina</taxon>
        <taxon>Agaricomycetes</taxon>
        <taxon>Agaricomycetidae</taxon>
        <taxon>Boletales</taxon>
        <taxon>Sclerodermatineae</taxon>
        <taxon>Sclerodermataceae</taxon>
        <taxon>Scleroderma</taxon>
    </lineage>
</organism>
<feature type="non-terminal residue" evidence="1">
    <location>
        <position position="175"/>
    </location>
</feature>
<dbReference type="EMBL" id="KN822212">
    <property type="protein sequence ID" value="KIM52385.1"/>
    <property type="molecule type" value="Genomic_DNA"/>
</dbReference>
<evidence type="ECO:0000313" key="2">
    <source>
        <dbReference type="Proteomes" id="UP000053989"/>
    </source>
</evidence>
<dbReference type="AlphaFoldDB" id="A0A0C3CUZ4"/>
<dbReference type="Proteomes" id="UP000053989">
    <property type="component" value="Unassembled WGS sequence"/>
</dbReference>
<dbReference type="OrthoDB" id="2800503at2759"/>
<proteinExistence type="predicted"/>
<reference evidence="2" key="2">
    <citation type="submission" date="2015-01" db="EMBL/GenBank/DDBJ databases">
        <title>Evolutionary Origins and Diversification of the Mycorrhizal Mutualists.</title>
        <authorList>
            <consortium name="DOE Joint Genome Institute"/>
            <consortium name="Mycorrhizal Genomics Consortium"/>
            <person name="Kohler A."/>
            <person name="Kuo A."/>
            <person name="Nagy L.G."/>
            <person name="Floudas D."/>
            <person name="Copeland A."/>
            <person name="Barry K.W."/>
            <person name="Cichocki N."/>
            <person name="Veneault-Fourrey C."/>
            <person name="LaButti K."/>
            <person name="Lindquist E.A."/>
            <person name="Lipzen A."/>
            <person name="Lundell T."/>
            <person name="Morin E."/>
            <person name="Murat C."/>
            <person name="Riley R."/>
            <person name="Ohm R."/>
            <person name="Sun H."/>
            <person name="Tunlid A."/>
            <person name="Henrissat B."/>
            <person name="Grigoriev I.V."/>
            <person name="Hibbett D.S."/>
            <person name="Martin F."/>
        </authorList>
    </citation>
    <scope>NUCLEOTIDE SEQUENCE [LARGE SCALE GENOMIC DNA]</scope>
    <source>
        <strain evidence="2">Foug A</strain>
    </source>
</reference>
<name>A0A0C3CUZ4_9AGAM</name>